<dbReference type="SUPFAM" id="SSF53098">
    <property type="entry name" value="Ribonuclease H-like"/>
    <property type="match status" value="1"/>
</dbReference>
<evidence type="ECO:0000313" key="3">
    <source>
        <dbReference type="EMBL" id="KII84387.1"/>
    </source>
</evidence>
<feature type="compositionally biased region" description="Basic and acidic residues" evidence="1">
    <location>
        <begin position="81"/>
        <end position="90"/>
    </location>
</feature>
<proteinExistence type="predicted"/>
<dbReference type="GO" id="GO:0004523">
    <property type="term" value="F:RNA-DNA hybrid ribonuclease activity"/>
    <property type="evidence" value="ECO:0007669"/>
    <property type="project" value="InterPro"/>
</dbReference>
<dbReference type="AlphaFoldDB" id="A0A0C9SR57"/>
<dbReference type="PROSITE" id="PS50879">
    <property type="entry name" value="RNASE_H_1"/>
    <property type="match status" value="1"/>
</dbReference>
<keyword evidence="4" id="KW-1185">Reference proteome</keyword>
<dbReference type="InterPro" id="IPR002156">
    <property type="entry name" value="RNaseH_domain"/>
</dbReference>
<feature type="non-terminal residue" evidence="3">
    <location>
        <position position="1"/>
    </location>
</feature>
<accession>A0A0C9SR57</accession>
<dbReference type="Proteomes" id="UP000053263">
    <property type="component" value="Unassembled WGS sequence"/>
</dbReference>
<dbReference type="InterPro" id="IPR036397">
    <property type="entry name" value="RNaseH_sf"/>
</dbReference>
<evidence type="ECO:0000313" key="4">
    <source>
        <dbReference type="Proteomes" id="UP000053263"/>
    </source>
</evidence>
<feature type="region of interest" description="Disordered" evidence="1">
    <location>
        <begin position="70"/>
        <end position="92"/>
    </location>
</feature>
<dbReference type="Pfam" id="PF00075">
    <property type="entry name" value="RNase_H"/>
    <property type="match status" value="1"/>
</dbReference>
<evidence type="ECO:0000259" key="2">
    <source>
        <dbReference type="PROSITE" id="PS50879"/>
    </source>
</evidence>
<protein>
    <recommendedName>
        <fullName evidence="2">RNase H type-1 domain-containing protein</fullName>
    </recommendedName>
</protein>
<organism evidence="3 4">
    <name type="scientific">Plicaturopsis crispa FD-325 SS-3</name>
    <dbReference type="NCBI Taxonomy" id="944288"/>
    <lineage>
        <taxon>Eukaryota</taxon>
        <taxon>Fungi</taxon>
        <taxon>Dikarya</taxon>
        <taxon>Basidiomycota</taxon>
        <taxon>Agaricomycotina</taxon>
        <taxon>Agaricomycetes</taxon>
        <taxon>Agaricomycetidae</taxon>
        <taxon>Amylocorticiales</taxon>
        <taxon>Amylocorticiaceae</taxon>
        <taxon>Plicatura</taxon>
        <taxon>Plicaturopsis crispa</taxon>
    </lineage>
</organism>
<dbReference type="GO" id="GO:0003676">
    <property type="term" value="F:nucleic acid binding"/>
    <property type="evidence" value="ECO:0007669"/>
    <property type="project" value="InterPro"/>
</dbReference>
<reference evidence="3 4" key="1">
    <citation type="submission" date="2014-06" db="EMBL/GenBank/DDBJ databases">
        <title>Evolutionary Origins and Diversification of the Mycorrhizal Mutualists.</title>
        <authorList>
            <consortium name="DOE Joint Genome Institute"/>
            <consortium name="Mycorrhizal Genomics Consortium"/>
            <person name="Kohler A."/>
            <person name="Kuo A."/>
            <person name="Nagy L.G."/>
            <person name="Floudas D."/>
            <person name="Copeland A."/>
            <person name="Barry K.W."/>
            <person name="Cichocki N."/>
            <person name="Veneault-Fourrey C."/>
            <person name="LaButti K."/>
            <person name="Lindquist E.A."/>
            <person name="Lipzen A."/>
            <person name="Lundell T."/>
            <person name="Morin E."/>
            <person name="Murat C."/>
            <person name="Riley R."/>
            <person name="Ohm R."/>
            <person name="Sun H."/>
            <person name="Tunlid A."/>
            <person name="Henrissat B."/>
            <person name="Grigoriev I.V."/>
            <person name="Hibbett D.S."/>
            <person name="Martin F."/>
        </authorList>
    </citation>
    <scope>NUCLEOTIDE SEQUENCE [LARGE SCALE GENOMIC DNA]</scope>
    <source>
        <strain evidence="3 4">FD-325 SS-3</strain>
    </source>
</reference>
<dbReference type="InterPro" id="IPR012337">
    <property type="entry name" value="RNaseH-like_sf"/>
</dbReference>
<feature type="non-terminal residue" evidence="3">
    <location>
        <position position="369"/>
    </location>
</feature>
<dbReference type="EMBL" id="KN832571">
    <property type="protein sequence ID" value="KII84387.1"/>
    <property type="molecule type" value="Genomic_DNA"/>
</dbReference>
<sequence>IVAALDATQHNPPFAPLHIRSDSKYVIDGLTEHLQSWEDRGWIGVSNSEFWRPLVARMRKRSAITTLQWVKGHSNNEGNDGADKQAEEGANKAAPDVVNLNTPAEFNLTGARIATLSQSLAYQGIRTAKTKATMRTSTLVSLDMTRHAAKDISNKLPTDSRIWRSIKSKDIARNIREFLWKCLHNAFRCGKWWQNIPNYEHRSVCPHCGTEESMEHILTECDAPGQTNVWKLARRLWLRKHAHWPAPTYGTIMACGLAEFKDNQDSPRPGAARLYRIIMSESAHLIWRIRCERRISREDDPQQYHSKAEIHNRWLHAINTRLTLDRAMTDRKKYGNKALPSQMVLNTWSGTLMNEDALPDDWIRQTGVL</sequence>
<name>A0A0C9SR57_PLICR</name>
<dbReference type="OrthoDB" id="2752996at2759"/>
<feature type="domain" description="RNase H type-1" evidence="2">
    <location>
        <begin position="1"/>
        <end position="91"/>
    </location>
</feature>
<dbReference type="HOGENOM" id="CLU_044484_3_1_1"/>
<gene>
    <name evidence="3" type="ORF">PLICRDRAFT_74436</name>
</gene>
<evidence type="ECO:0000256" key="1">
    <source>
        <dbReference type="SAM" id="MobiDB-lite"/>
    </source>
</evidence>
<dbReference type="Gene3D" id="3.30.420.10">
    <property type="entry name" value="Ribonuclease H-like superfamily/Ribonuclease H"/>
    <property type="match status" value="1"/>
</dbReference>